<comment type="caution">
    <text evidence="4">The sequence shown here is derived from an EMBL/GenBank/DDBJ whole genome shotgun (WGS) entry which is preliminary data.</text>
</comment>
<proteinExistence type="predicted"/>
<dbReference type="InterPro" id="IPR011004">
    <property type="entry name" value="Trimer_LpxA-like_sf"/>
</dbReference>
<dbReference type="InterPro" id="IPR018357">
    <property type="entry name" value="Hexapep_transf_CS"/>
</dbReference>
<reference evidence="4 5" key="1">
    <citation type="submission" date="2019-03" db="EMBL/GenBank/DDBJ databases">
        <title>Genomic Encyclopedia of Type Strains, Phase IV (KMG-IV): sequencing the most valuable type-strain genomes for metagenomic binning, comparative biology and taxonomic classification.</title>
        <authorList>
            <person name="Goeker M."/>
        </authorList>
    </citation>
    <scope>NUCLEOTIDE SEQUENCE [LARGE SCALE GENOMIC DNA]</scope>
    <source>
        <strain evidence="4 5">DSM 46831</strain>
    </source>
</reference>
<dbReference type="CDD" id="cd04647">
    <property type="entry name" value="LbH_MAT_like"/>
    <property type="match status" value="1"/>
</dbReference>
<dbReference type="PANTHER" id="PTHR43300:SF12">
    <property type="entry name" value="CHLORAMPHENICOL ACETYLTRANSFERASE"/>
    <property type="match status" value="1"/>
</dbReference>
<evidence type="ECO:0000313" key="4">
    <source>
        <dbReference type="EMBL" id="TCP69474.1"/>
    </source>
</evidence>
<evidence type="ECO:0000256" key="1">
    <source>
        <dbReference type="ARBA" id="ARBA00022679"/>
    </source>
</evidence>
<keyword evidence="3" id="KW-0012">Acyltransferase</keyword>
<name>A0A4V2SYA7_9BACL</name>
<gene>
    <name evidence="4" type="ORF">EDD57_10842</name>
</gene>
<accession>A0A4V2SYA7</accession>
<evidence type="ECO:0000256" key="2">
    <source>
        <dbReference type="ARBA" id="ARBA00022737"/>
    </source>
</evidence>
<dbReference type="PANTHER" id="PTHR43300">
    <property type="entry name" value="ACETYLTRANSFERASE"/>
    <property type="match status" value="1"/>
</dbReference>
<keyword evidence="2" id="KW-0677">Repeat</keyword>
<keyword evidence="1 4" id="KW-0808">Transferase</keyword>
<dbReference type="GO" id="GO:0016746">
    <property type="term" value="F:acyltransferase activity"/>
    <property type="evidence" value="ECO:0007669"/>
    <property type="project" value="UniProtKB-KW"/>
</dbReference>
<dbReference type="Gene3D" id="2.160.10.10">
    <property type="entry name" value="Hexapeptide repeat proteins"/>
    <property type="match status" value="1"/>
</dbReference>
<dbReference type="AlphaFoldDB" id="A0A4V2SYA7"/>
<dbReference type="InterPro" id="IPR050179">
    <property type="entry name" value="Trans_hexapeptide_repeat"/>
</dbReference>
<dbReference type="Proteomes" id="UP000294746">
    <property type="component" value="Unassembled WGS sequence"/>
</dbReference>
<evidence type="ECO:0000256" key="3">
    <source>
        <dbReference type="ARBA" id="ARBA00023315"/>
    </source>
</evidence>
<dbReference type="EMBL" id="SLXV01000008">
    <property type="protein sequence ID" value="TCP69474.1"/>
    <property type="molecule type" value="Genomic_DNA"/>
</dbReference>
<evidence type="ECO:0000313" key="5">
    <source>
        <dbReference type="Proteomes" id="UP000294746"/>
    </source>
</evidence>
<dbReference type="PROSITE" id="PS00101">
    <property type="entry name" value="HEXAPEP_TRANSFERASES"/>
    <property type="match status" value="1"/>
</dbReference>
<organism evidence="4 5">
    <name type="scientific">Baia soyae</name>
    <dbReference type="NCBI Taxonomy" id="1544746"/>
    <lineage>
        <taxon>Bacteria</taxon>
        <taxon>Bacillati</taxon>
        <taxon>Bacillota</taxon>
        <taxon>Bacilli</taxon>
        <taxon>Bacillales</taxon>
        <taxon>Thermoactinomycetaceae</taxon>
        <taxon>Baia</taxon>
    </lineage>
</organism>
<sequence>MNISKKCSIYGAENISIGNHVRIDDFCILSSGEGKIKIGSYVHIAAYTSIYGSGDVMIHDFCGISSKCSLYSSSDDFSGICLTGPMVPEQFKHMISKKITLYKHVVIGSMSTIMPGVSIGEGTAIGAYSLILNDIEPWGIFVGVPAKKLKDRKRDLLKMEESLYRLTE</sequence>
<protein>
    <submittedName>
        <fullName evidence="4">Galactoside O-acetyltransferase</fullName>
    </submittedName>
</protein>
<keyword evidence="5" id="KW-1185">Reference proteome</keyword>
<dbReference type="SUPFAM" id="SSF51161">
    <property type="entry name" value="Trimeric LpxA-like enzymes"/>
    <property type="match status" value="1"/>
</dbReference>